<keyword evidence="1" id="KW-0732">Signal</keyword>
<dbReference type="AlphaFoldDB" id="A0AAW3S983"/>
<accession>A0AAW3S983</accession>
<evidence type="ECO:0000313" key="4">
    <source>
        <dbReference type="Proteomes" id="UP000822271"/>
    </source>
</evidence>
<dbReference type="RefSeq" id="WP_049429830.1">
    <property type="nucleotide sequence ID" value="NZ_CP154630.1"/>
</dbReference>
<evidence type="ECO:0000256" key="1">
    <source>
        <dbReference type="SAM" id="SignalP"/>
    </source>
</evidence>
<feature type="chain" id="PRO_5043699983" evidence="1">
    <location>
        <begin position="34"/>
        <end position="331"/>
    </location>
</feature>
<comment type="caution">
    <text evidence="3">The sequence shown here is derived from an EMBL/GenBank/DDBJ whole genome shotgun (WGS) entry which is preliminary data.</text>
</comment>
<dbReference type="InterPro" id="IPR018728">
    <property type="entry name" value="DUF2268"/>
</dbReference>
<protein>
    <submittedName>
        <fullName evidence="3">Lytic murein transglycosylase</fullName>
    </submittedName>
</protein>
<dbReference type="Proteomes" id="UP000822271">
    <property type="component" value="Unassembled WGS sequence"/>
</dbReference>
<evidence type="ECO:0000313" key="3">
    <source>
        <dbReference type="EMBL" id="MBA0312823.1"/>
    </source>
</evidence>
<organism evidence="3 4">
    <name type="scientific">Stenotrophomonas maltophilia</name>
    <name type="common">Pseudomonas maltophilia</name>
    <name type="synonym">Xanthomonas maltophilia</name>
    <dbReference type="NCBI Taxonomy" id="40324"/>
    <lineage>
        <taxon>Bacteria</taxon>
        <taxon>Pseudomonadati</taxon>
        <taxon>Pseudomonadota</taxon>
        <taxon>Gammaproteobacteria</taxon>
        <taxon>Lysobacterales</taxon>
        <taxon>Lysobacteraceae</taxon>
        <taxon>Stenotrophomonas</taxon>
        <taxon>Stenotrophomonas maltophilia group</taxon>
    </lineage>
</organism>
<name>A0AAW3S983_STEMA</name>
<proteinExistence type="predicted"/>
<dbReference type="EMBL" id="RAUE01000029">
    <property type="protein sequence ID" value="MBA0312823.1"/>
    <property type="molecule type" value="Genomic_DNA"/>
</dbReference>
<gene>
    <name evidence="3" type="ORF">D7Y33_17725</name>
</gene>
<feature type="domain" description="DUF2268" evidence="2">
    <location>
        <begin position="181"/>
        <end position="293"/>
    </location>
</feature>
<reference evidence="3" key="2">
    <citation type="journal article" date="2020" name="Front. Microbiol.">
        <title>Genetic Variants of the DSF Quorum Sensing System in Stenotrophomonas maltophilia Influence Virulence and Resistance Phenotypes Among Genotypically Diverse Clinical Isolates.</title>
        <authorList>
            <person name="Yero D."/>
            <person name="Huedo P."/>
            <person name="Conchillo-Sole O."/>
            <person name="Martinez-Servat S."/>
            <person name="Mamat U."/>
            <person name="Coves X."/>
            <person name="Llanas F."/>
            <person name="Roca I."/>
            <person name="Vila J."/>
            <person name="Schaible U.E."/>
            <person name="Daura X."/>
            <person name="Gibert I."/>
        </authorList>
    </citation>
    <scope>NUCLEOTIDE SEQUENCE</scope>
    <source>
        <strain evidence="3">OG156</strain>
    </source>
</reference>
<sequence length="331" mass="35315">MATLPASYTHRARCLTWALILIASPAALLQAQAAERIVSAGHIVVQTDDVARFFKVLDANQGRPSADELQHGYLDAGTDALRSFTDSRIGSMERLASAIQDKPALFAKARTCATALPSIRTRVAAAVDQLGALLPSARFPPVTVLVGRGNSGGVTTEAGVVIGLEALCNADWMQPDVGDRFVHLIAHEYVHVQQPGASIDVAQPTLLYQTLLEGGAEYVGELISGQPANAHLLRWTQGRECALERAFLQDSMGTDLSRWLYNGPGDDARRGDLGYWIGYRIAHAYVARAPDTRNAIAKLLNVQPGNAATLLEASGWQPACGAGESAQAQIP</sequence>
<evidence type="ECO:0000259" key="2">
    <source>
        <dbReference type="Pfam" id="PF10026"/>
    </source>
</evidence>
<feature type="signal peptide" evidence="1">
    <location>
        <begin position="1"/>
        <end position="33"/>
    </location>
</feature>
<reference evidence="3" key="1">
    <citation type="submission" date="2018-09" db="EMBL/GenBank/DDBJ databases">
        <authorList>
            <person name="Groschel M."/>
            <person name="Kohl T."/>
            <person name="Conchillo-Sole O."/>
            <person name="Mamat U."/>
            <person name="Yero D."/>
            <person name="Niemann S."/>
            <person name="Daura X."/>
            <person name="Gibert I."/>
        </authorList>
    </citation>
    <scope>NUCLEOTIDE SEQUENCE</scope>
    <source>
        <strain evidence="3">OG156</strain>
    </source>
</reference>
<dbReference type="Pfam" id="PF10026">
    <property type="entry name" value="DUF2268"/>
    <property type="match status" value="1"/>
</dbReference>